<name>A0A4P7HM24_9RHOB</name>
<dbReference type="PROSITE" id="PS51257">
    <property type="entry name" value="PROKAR_LIPOPROTEIN"/>
    <property type="match status" value="1"/>
</dbReference>
<evidence type="ECO:0000313" key="3">
    <source>
        <dbReference type="Proteomes" id="UP000296374"/>
    </source>
</evidence>
<dbReference type="RefSeq" id="WP_139615478.1">
    <property type="nucleotide sequence ID" value="NZ_CP038439.1"/>
</dbReference>
<sequence>MSKARGRVGAGWRRVRAIPLLLAGLALSACTEGPASLLTTPAQLQERTPFTQVAPTQSWINAPGIVLVMQRGLRGESQQRVALANQTGVPGDNVVVMRAQSLSGRPGRFGYEDFMSRIGGAPAPFEAVTSGDLISAEDDVGPYFWTEQRFGDSTICVLGIRRITSSQRLLPGTATVLDIMLRNCVLGEAEEALGPLMSGSVSAPPVTGAVVGESRVISPLAAPAVR</sequence>
<proteinExistence type="predicted"/>
<dbReference type="KEGG" id="plia:E4191_11780"/>
<dbReference type="EMBL" id="CP038439">
    <property type="protein sequence ID" value="QBX35298.2"/>
    <property type="molecule type" value="Genomic_DNA"/>
</dbReference>
<dbReference type="AlphaFoldDB" id="A0A4P7HM24"/>
<evidence type="ECO:0008006" key="4">
    <source>
        <dbReference type="Google" id="ProtNLM"/>
    </source>
</evidence>
<protein>
    <recommendedName>
        <fullName evidence="4">Cellulose biosynthesis protein BcsN</fullName>
    </recommendedName>
</protein>
<evidence type="ECO:0000313" key="2">
    <source>
        <dbReference type="EMBL" id="QBX35298.2"/>
    </source>
</evidence>
<gene>
    <name evidence="2" type="ORF">E4191_11780</name>
</gene>
<feature type="signal peptide" evidence="1">
    <location>
        <begin position="1"/>
        <end position="31"/>
    </location>
</feature>
<evidence type="ECO:0000256" key="1">
    <source>
        <dbReference type="SAM" id="SignalP"/>
    </source>
</evidence>
<dbReference type="Proteomes" id="UP000296374">
    <property type="component" value="Chromosome"/>
</dbReference>
<reference evidence="3" key="1">
    <citation type="submission" date="2019-03" db="EMBL/GenBank/DDBJ databases">
        <authorList>
            <person name="Li J."/>
        </authorList>
    </citation>
    <scope>NUCLEOTIDE SEQUENCE [LARGE SCALE GENOMIC DNA]</scope>
    <source>
        <strain evidence="3">2251</strain>
    </source>
</reference>
<keyword evidence="1" id="KW-0732">Signal</keyword>
<organism evidence="2 3">
    <name type="scientific">Paracoccus liaowanqingii</name>
    <dbReference type="NCBI Taxonomy" id="2560053"/>
    <lineage>
        <taxon>Bacteria</taxon>
        <taxon>Pseudomonadati</taxon>
        <taxon>Pseudomonadota</taxon>
        <taxon>Alphaproteobacteria</taxon>
        <taxon>Rhodobacterales</taxon>
        <taxon>Paracoccaceae</taxon>
        <taxon>Paracoccus</taxon>
    </lineage>
</organism>
<accession>A0A4P7HM24</accession>
<feature type="chain" id="PRO_5021336001" description="Cellulose biosynthesis protein BcsN" evidence="1">
    <location>
        <begin position="32"/>
        <end position="226"/>
    </location>
</feature>